<dbReference type="PANTHER" id="PTHR33747:SF1">
    <property type="entry name" value="ADENYLATE CYCLASE-ASSOCIATED CAP C-TERMINAL DOMAIN-CONTAINING PROTEIN"/>
    <property type="match status" value="1"/>
</dbReference>
<dbReference type="Pfam" id="PF02810">
    <property type="entry name" value="SEC-C"/>
    <property type="match status" value="1"/>
</dbReference>
<comment type="similarity">
    <text evidence="1 2">Belongs to the UPF0225 family.</text>
</comment>
<evidence type="ECO:0000313" key="6">
    <source>
        <dbReference type="Proteomes" id="UP000277256"/>
    </source>
</evidence>
<dbReference type="SUPFAM" id="SSF103642">
    <property type="entry name" value="Sec-C motif"/>
    <property type="match status" value="1"/>
</dbReference>
<dbReference type="InterPro" id="IPR023006">
    <property type="entry name" value="YchJ-like"/>
</dbReference>
<dbReference type="HAMAP" id="MF_00612">
    <property type="entry name" value="UPF0225"/>
    <property type="match status" value="1"/>
</dbReference>
<reference evidence="5 6" key="1">
    <citation type="submission" date="2018-12" db="EMBL/GenBank/DDBJ databases">
        <title>Glycomyces sp. YIM 121974 draft genome.</title>
        <authorList>
            <person name="Li Q."/>
        </authorList>
    </citation>
    <scope>NUCLEOTIDE SEQUENCE [LARGE SCALE GENOMIC DNA]</scope>
    <source>
        <strain evidence="5 6">YIM 121974</strain>
    </source>
</reference>
<dbReference type="Pfam" id="PF17775">
    <property type="entry name" value="YchJ_M-like"/>
    <property type="match status" value="1"/>
</dbReference>
<dbReference type="Gene3D" id="3.10.450.50">
    <property type="match status" value="1"/>
</dbReference>
<dbReference type="InterPro" id="IPR032710">
    <property type="entry name" value="NTF2-like_dom_sf"/>
</dbReference>
<gene>
    <name evidence="5" type="ORF">EIW28_08270</name>
</gene>
<dbReference type="RefSeq" id="WP_125247223.1">
    <property type="nucleotide sequence ID" value="NZ_RSEB01000002.1"/>
</dbReference>
<evidence type="ECO:0000256" key="1">
    <source>
        <dbReference type="ARBA" id="ARBA00010839"/>
    </source>
</evidence>
<accession>A0A426V101</accession>
<dbReference type="OrthoDB" id="21421at2"/>
<name>A0A426V101_9ACTN</name>
<evidence type="ECO:0000313" key="5">
    <source>
        <dbReference type="EMBL" id="RRS00544.1"/>
    </source>
</evidence>
<dbReference type="SUPFAM" id="SSF54427">
    <property type="entry name" value="NTF2-like"/>
    <property type="match status" value="1"/>
</dbReference>
<evidence type="ECO:0000259" key="4">
    <source>
        <dbReference type="Pfam" id="PF17775"/>
    </source>
</evidence>
<dbReference type="Proteomes" id="UP000277256">
    <property type="component" value="Unassembled WGS sequence"/>
</dbReference>
<protein>
    <recommendedName>
        <fullName evidence="2">UPF0225 protein EIW28_08270</fullName>
    </recommendedName>
</protein>
<keyword evidence="6" id="KW-1185">Reference proteome</keyword>
<organism evidence="5 6">
    <name type="scientific">Glycomyces terrestris</name>
    <dbReference type="NCBI Taxonomy" id="2493553"/>
    <lineage>
        <taxon>Bacteria</taxon>
        <taxon>Bacillati</taxon>
        <taxon>Actinomycetota</taxon>
        <taxon>Actinomycetes</taxon>
        <taxon>Glycomycetales</taxon>
        <taxon>Glycomycetaceae</taxon>
        <taxon>Glycomyces</taxon>
    </lineage>
</organism>
<dbReference type="AlphaFoldDB" id="A0A426V101"/>
<comment type="caution">
    <text evidence="5">The sequence shown here is derived from an EMBL/GenBank/DDBJ whole genome shotgun (WGS) entry which is preliminary data.</text>
</comment>
<dbReference type="InterPro" id="IPR048469">
    <property type="entry name" value="YchJ-like_M"/>
</dbReference>
<evidence type="ECO:0000256" key="2">
    <source>
        <dbReference type="HAMAP-Rule" id="MF_00612"/>
    </source>
</evidence>
<sequence length="137" mass="14913">MPRRSRKPARPTTCPCGSGAAYAACCGRFHSGAAKAPTAEALMRSRYSAFAVGDEAYLLRTWHPETRPERVDLAADGRTWTGLEILEVTGGTPLHTSGTVRFRAHYTDGEGPGSQTENSVFERFGGDWLYVDALAFE</sequence>
<feature type="chain" id="PRO_5019006845" description="UPF0225 protein EIW28_08270" evidence="3">
    <location>
        <begin position="24"/>
        <end position="137"/>
    </location>
</feature>
<feature type="signal peptide" evidence="3">
    <location>
        <begin position="1"/>
        <end position="23"/>
    </location>
</feature>
<dbReference type="EMBL" id="RSEB01000002">
    <property type="protein sequence ID" value="RRS00544.1"/>
    <property type="molecule type" value="Genomic_DNA"/>
</dbReference>
<feature type="domain" description="YchJ-like middle NTF2-like" evidence="4">
    <location>
        <begin position="38"/>
        <end position="133"/>
    </location>
</feature>
<proteinExistence type="inferred from homology"/>
<dbReference type="InterPro" id="IPR004027">
    <property type="entry name" value="SEC_C_motif"/>
</dbReference>
<dbReference type="PANTHER" id="PTHR33747">
    <property type="entry name" value="UPF0225 PROTEIN SCO1677"/>
    <property type="match status" value="1"/>
</dbReference>
<evidence type="ECO:0000256" key="3">
    <source>
        <dbReference type="SAM" id="SignalP"/>
    </source>
</evidence>
<keyword evidence="3" id="KW-0732">Signal</keyword>